<dbReference type="RefSeq" id="WP_256623330.1">
    <property type="nucleotide sequence ID" value="NZ_JTEO01000006.1"/>
</dbReference>
<name>A0AAE3HB58_9EURY</name>
<keyword evidence="1" id="KW-0472">Membrane</keyword>
<proteinExistence type="predicted"/>
<keyword evidence="1" id="KW-1133">Transmembrane helix</keyword>
<gene>
    <name evidence="2" type="ORF">PV02_10125</name>
</gene>
<evidence type="ECO:0000256" key="1">
    <source>
        <dbReference type="SAM" id="Phobius"/>
    </source>
</evidence>
<evidence type="ECO:0000313" key="3">
    <source>
        <dbReference type="Proteomes" id="UP001206983"/>
    </source>
</evidence>
<organism evidence="2 3">
    <name type="scientific">Methanolobus chelungpuianus</name>
    <dbReference type="NCBI Taxonomy" id="502115"/>
    <lineage>
        <taxon>Archaea</taxon>
        <taxon>Methanobacteriati</taxon>
        <taxon>Methanobacteriota</taxon>
        <taxon>Stenosarchaea group</taxon>
        <taxon>Methanomicrobia</taxon>
        <taxon>Methanosarcinales</taxon>
        <taxon>Methanosarcinaceae</taxon>
        <taxon>Methanolobus</taxon>
    </lineage>
</organism>
<dbReference type="AlphaFoldDB" id="A0AAE3HB58"/>
<evidence type="ECO:0000313" key="2">
    <source>
        <dbReference type="EMBL" id="MCQ6963467.1"/>
    </source>
</evidence>
<comment type="caution">
    <text evidence="2">The sequence shown here is derived from an EMBL/GenBank/DDBJ whole genome shotgun (WGS) entry which is preliminary data.</text>
</comment>
<feature type="transmembrane region" description="Helical" evidence="1">
    <location>
        <begin position="47"/>
        <end position="64"/>
    </location>
</feature>
<dbReference type="EMBL" id="JTEO01000006">
    <property type="protein sequence ID" value="MCQ6963467.1"/>
    <property type="molecule type" value="Genomic_DNA"/>
</dbReference>
<protein>
    <submittedName>
        <fullName evidence="2">Uncharacterized protein</fullName>
    </submittedName>
</protein>
<reference evidence="2 3" key="1">
    <citation type="journal article" date="2011" name="Appl. Environ. Microbiol.">
        <title>Methanogenic archaea isolated from Taiwan's Chelungpu fault.</title>
        <authorList>
            <person name="Wu S.Y."/>
            <person name="Lai M.C."/>
        </authorList>
    </citation>
    <scope>NUCLEOTIDE SEQUENCE [LARGE SCALE GENOMIC DNA]</scope>
    <source>
        <strain evidence="2 3">St545Mb</strain>
    </source>
</reference>
<keyword evidence="3" id="KW-1185">Reference proteome</keyword>
<dbReference type="Proteomes" id="UP001206983">
    <property type="component" value="Unassembled WGS sequence"/>
</dbReference>
<sequence length="95" mass="10785">MIKSIKEIIIALATITGTITTYHFLTISTNTLAFLFMYLPYLLRPPFVMLSPGILAAIIYGRFYPNTAKMIMIAIITSIAWIFWFSAIYPALMLD</sequence>
<accession>A0AAE3HB58</accession>
<keyword evidence="1" id="KW-0812">Transmembrane</keyword>
<feature type="transmembrane region" description="Helical" evidence="1">
    <location>
        <begin position="71"/>
        <end position="92"/>
    </location>
</feature>